<keyword evidence="3 6" id="KW-0812">Transmembrane</keyword>
<dbReference type="InterPro" id="IPR002781">
    <property type="entry name" value="TM_pro_TauE-like"/>
</dbReference>
<gene>
    <name evidence="7" type="ORF">AVENLUH5627_03498</name>
</gene>
<dbReference type="PANTHER" id="PTHR43701">
    <property type="entry name" value="MEMBRANE TRANSPORTER PROTEIN MJ0441-RELATED"/>
    <property type="match status" value="1"/>
</dbReference>
<evidence type="ECO:0000256" key="2">
    <source>
        <dbReference type="ARBA" id="ARBA00009142"/>
    </source>
</evidence>
<feature type="transmembrane region" description="Helical" evidence="6">
    <location>
        <begin position="93"/>
        <end position="115"/>
    </location>
</feature>
<sequence length="269" mass="28369">MGMWLLVLEGLAIGCLLGLTGAGGGILAVPALMASQGWTVSQAAPVGLLAVTLSAFVGSIQGLFKKIVRYRAAIWIALISIPSARYGVHLANIISPVWLSLAFSLVMLIVAYRIFFNKVNDLEDPPCKVNHSTGKLIWNVKTASVLGLIGVIAGLLTGLLGVGGGFVIVPALRKATDLDMRSIVATSLMIIFLIGGVSISIHVLDGFQYPLIVTASFVLASILGMLVGRRLISMIDLKTVQKIFATVVISVAAYLMWTSLATLIAIQIA</sequence>
<keyword evidence="6" id="KW-1003">Cell membrane</keyword>
<feature type="transmembrane region" description="Helical" evidence="6">
    <location>
        <begin position="44"/>
        <end position="64"/>
    </location>
</feature>
<comment type="caution">
    <text evidence="7">The sequence shown here is derived from an EMBL/GenBank/DDBJ whole genome shotgun (WGS) entry which is preliminary data.</text>
</comment>
<accession>A0A150HJ61</accession>
<keyword evidence="5 6" id="KW-0472">Membrane</keyword>
<protein>
    <recommendedName>
        <fullName evidence="6">Probable membrane transporter protein</fullName>
    </recommendedName>
</protein>
<reference evidence="7 8" key="1">
    <citation type="journal article" date="2016" name="Sci. Rep.">
        <title>Genomic and phenotypic characterization of the species Acinetobacter venetianus.</title>
        <authorList>
            <person name="Fondi M."/>
            <person name="Maida I."/>
            <person name="Perrin E."/>
            <person name="Orlandini V."/>
            <person name="La Torre L."/>
            <person name="Bosi E."/>
            <person name="Negroni A."/>
            <person name="Zanaroli G."/>
            <person name="Fava F."/>
            <person name="Decorosi F."/>
            <person name="Giovannetti L."/>
            <person name="Viti C."/>
            <person name="Vaneechoutte M."/>
            <person name="Dijkshoorn L."/>
            <person name="Fani R."/>
        </authorList>
    </citation>
    <scope>NUCLEOTIDE SEQUENCE [LARGE SCALE GENOMIC DNA]</scope>
    <source>
        <strain evidence="7 8">LUH5627</strain>
    </source>
</reference>
<feature type="transmembrane region" description="Helical" evidence="6">
    <location>
        <begin position="209"/>
        <end position="232"/>
    </location>
</feature>
<feature type="transmembrane region" description="Helical" evidence="6">
    <location>
        <begin position="183"/>
        <end position="203"/>
    </location>
</feature>
<evidence type="ECO:0000256" key="4">
    <source>
        <dbReference type="ARBA" id="ARBA00022989"/>
    </source>
</evidence>
<dbReference type="PATRIC" id="fig|52133.18.peg.3583"/>
<comment type="subcellular location">
    <subcellularLocation>
        <location evidence="6">Cell membrane</location>
        <topology evidence="6">Multi-pass membrane protein</topology>
    </subcellularLocation>
    <subcellularLocation>
        <location evidence="1">Membrane</location>
        <topology evidence="1">Multi-pass membrane protein</topology>
    </subcellularLocation>
</comment>
<organism evidence="7 8">
    <name type="scientific">Acinetobacter venetianus</name>
    <dbReference type="NCBI Taxonomy" id="52133"/>
    <lineage>
        <taxon>Bacteria</taxon>
        <taxon>Pseudomonadati</taxon>
        <taxon>Pseudomonadota</taxon>
        <taxon>Gammaproteobacteria</taxon>
        <taxon>Moraxellales</taxon>
        <taxon>Moraxellaceae</taxon>
        <taxon>Acinetobacter</taxon>
    </lineage>
</organism>
<evidence type="ECO:0000313" key="8">
    <source>
        <dbReference type="Proteomes" id="UP000075680"/>
    </source>
</evidence>
<feature type="transmembrane region" description="Helical" evidence="6">
    <location>
        <begin position="145"/>
        <end position="171"/>
    </location>
</feature>
<keyword evidence="4 6" id="KW-1133">Transmembrane helix</keyword>
<dbReference type="RefSeq" id="WP_061519860.1">
    <property type="nucleotide sequence ID" value="NZ_JRUE01000261.1"/>
</dbReference>
<evidence type="ECO:0000256" key="5">
    <source>
        <dbReference type="ARBA" id="ARBA00023136"/>
    </source>
</evidence>
<evidence type="ECO:0000256" key="6">
    <source>
        <dbReference type="RuleBase" id="RU363041"/>
    </source>
</evidence>
<comment type="similarity">
    <text evidence="2 6">Belongs to the 4-toluene sulfonate uptake permease (TSUP) (TC 2.A.102) family.</text>
</comment>
<dbReference type="Proteomes" id="UP000075680">
    <property type="component" value="Unassembled WGS sequence"/>
</dbReference>
<dbReference type="GO" id="GO:0005886">
    <property type="term" value="C:plasma membrane"/>
    <property type="evidence" value="ECO:0007669"/>
    <property type="project" value="UniProtKB-SubCell"/>
</dbReference>
<dbReference type="AlphaFoldDB" id="A0A150HJ61"/>
<evidence type="ECO:0000313" key="7">
    <source>
        <dbReference type="EMBL" id="KXZ62515.1"/>
    </source>
</evidence>
<dbReference type="PANTHER" id="PTHR43701:SF2">
    <property type="entry name" value="MEMBRANE TRANSPORTER PROTEIN YJNA-RELATED"/>
    <property type="match status" value="1"/>
</dbReference>
<feature type="transmembrane region" description="Helical" evidence="6">
    <location>
        <begin position="244"/>
        <end position="268"/>
    </location>
</feature>
<dbReference type="EMBL" id="JRUE01000261">
    <property type="protein sequence ID" value="KXZ62515.1"/>
    <property type="molecule type" value="Genomic_DNA"/>
</dbReference>
<name>A0A150HJ61_9GAMM</name>
<proteinExistence type="inferred from homology"/>
<dbReference type="InterPro" id="IPR051598">
    <property type="entry name" value="TSUP/Inactive_protease-like"/>
</dbReference>
<dbReference type="Pfam" id="PF01925">
    <property type="entry name" value="TauE"/>
    <property type="match status" value="1"/>
</dbReference>
<evidence type="ECO:0000256" key="1">
    <source>
        <dbReference type="ARBA" id="ARBA00004141"/>
    </source>
</evidence>
<evidence type="ECO:0000256" key="3">
    <source>
        <dbReference type="ARBA" id="ARBA00022692"/>
    </source>
</evidence>